<dbReference type="Gene3D" id="2.20.25.10">
    <property type="match status" value="1"/>
</dbReference>
<accession>A0ABR0W049</accession>
<dbReference type="SUPFAM" id="SSF158997">
    <property type="entry name" value="Trm112p-like"/>
    <property type="match status" value="1"/>
</dbReference>
<dbReference type="Proteomes" id="UP001318860">
    <property type="component" value="Unassembled WGS sequence"/>
</dbReference>
<proteinExistence type="predicted"/>
<keyword evidence="3" id="KW-1185">Reference proteome</keyword>
<sequence>MGIGYGERERLAAEKRRRRNKPHFSRDPCLPTLQAPLRLCQETNSLISDSIGVSFPIVDGIPCLVPADGKIVDADQNPDSVNVKDSRQRNSSAEK</sequence>
<gene>
    <name evidence="2" type="ORF">DH2020_025605</name>
</gene>
<evidence type="ECO:0000313" key="3">
    <source>
        <dbReference type="Proteomes" id="UP001318860"/>
    </source>
</evidence>
<dbReference type="PANTHER" id="PTHR33505">
    <property type="entry name" value="ZGC:162634"/>
    <property type="match status" value="1"/>
</dbReference>
<comment type="caution">
    <text evidence="2">The sequence shown here is derived from an EMBL/GenBank/DDBJ whole genome shotgun (WGS) entry which is preliminary data.</text>
</comment>
<evidence type="ECO:0000256" key="1">
    <source>
        <dbReference type="SAM" id="MobiDB-lite"/>
    </source>
</evidence>
<feature type="region of interest" description="Disordered" evidence="1">
    <location>
        <begin position="1"/>
        <end position="28"/>
    </location>
</feature>
<evidence type="ECO:0000313" key="2">
    <source>
        <dbReference type="EMBL" id="KAK6140647.1"/>
    </source>
</evidence>
<name>A0ABR0W049_REHGL</name>
<protein>
    <submittedName>
        <fullName evidence="2">Uncharacterized protein</fullName>
    </submittedName>
</protein>
<feature type="compositionally biased region" description="Basic and acidic residues" evidence="1">
    <location>
        <begin position="1"/>
        <end position="14"/>
    </location>
</feature>
<reference evidence="2 3" key="1">
    <citation type="journal article" date="2021" name="Comput. Struct. Biotechnol. J.">
        <title>De novo genome assembly of the potent medicinal plant Rehmannia glutinosa using nanopore technology.</title>
        <authorList>
            <person name="Ma L."/>
            <person name="Dong C."/>
            <person name="Song C."/>
            <person name="Wang X."/>
            <person name="Zheng X."/>
            <person name="Niu Y."/>
            <person name="Chen S."/>
            <person name="Feng W."/>
        </authorList>
    </citation>
    <scope>NUCLEOTIDE SEQUENCE [LARGE SCALE GENOMIC DNA]</scope>
    <source>
        <strain evidence="2">DH-2019</strain>
    </source>
</reference>
<feature type="region of interest" description="Disordered" evidence="1">
    <location>
        <begin position="72"/>
        <end position="95"/>
    </location>
</feature>
<feature type="compositionally biased region" description="Basic and acidic residues" evidence="1">
    <location>
        <begin position="82"/>
        <end position="95"/>
    </location>
</feature>
<dbReference type="EMBL" id="JABTTQ020000282">
    <property type="protein sequence ID" value="KAK6140647.1"/>
    <property type="molecule type" value="Genomic_DNA"/>
</dbReference>
<dbReference type="PANTHER" id="PTHR33505:SF4">
    <property type="entry name" value="PROTEIN PREY, MITOCHONDRIAL"/>
    <property type="match status" value="1"/>
</dbReference>
<organism evidence="2 3">
    <name type="scientific">Rehmannia glutinosa</name>
    <name type="common">Chinese foxglove</name>
    <dbReference type="NCBI Taxonomy" id="99300"/>
    <lineage>
        <taxon>Eukaryota</taxon>
        <taxon>Viridiplantae</taxon>
        <taxon>Streptophyta</taxon>
        <taxon>Embryophyta</taxon>
        <taxon>Tracheophyta</taxon>
        <taxon>Spermatophyta</taxon>
        <taxon>Magnoliopsida</taxon>
        <taxon>eudicotyledons</taxon>
        <taxon>Gunneridae</taxon>
        <taxon>Pentapetalae</taxon>
        <taxon>asterids</taxon>
        <taxon>lamiids</taxon>
        <taxon>Lamiales</taxon>
        <taxon>Orobanchaceae</taxon>
        <taxon>Rehmannieae</taxon>
        <taxon>Rehmannia</taxon>
    </lineage>
</organism>